<name>A0A6J4JXU5_9PROT</name>
<gene>
    <name evidence="2" type="ORF">AVDCRST_MAG08-4578</name>
</gene>
<feature type="region of interest" description="Disordered" evidence="1">
    <location>
        <begin position="1"/>
        <end position="116"/>
    </location>
</feature>
<feature type="non-terminal residue" evidence="2">
    <location>
        <position position="1"/>
    </location>
</feature>
<feature type="compositionally biased region" description="Basic residues" evidence="1">
    <location>
        <begin position="37"/>
        <end position="46"/>
    </location>
</feature>
<protein>
    <submittedName>
        <fullName evidence="2">Uncharacterized protein</fullName>
    </submittedName>
</protein>
<accession>A0A6J4JXU5</accession>
<feature type="compositionally biased region" description="Low complexity" evidence="1">
    <location>
        <begin position="61"/>
        <end position="74"/>
    </location>
</feature>
<evidence type="ECO:0000256" key="1">
    <source>
        <dbReference type="SAM" id="MobiDB-lite"/>
    </source>
</evidence>
<proteinExistence type="predicted"/>
<feature type="compositionally biased region" description="Low complexity" evidence="1">
    <location>
        <begin position="86"/>
        <end position="110"/>
    </location>
</feature>
<reference evidence="2" key="1">
    <citation type="submission" date="2020-02" db="EMBL/GenBank/DDBJ databases">
        <authorList>
            <person name="Meier V. D."/>
        </authorList>
    </citation>
    <scope>NUCLEOTIDE SEQUENCE</scope>
    <source>
        <strain evidence="2">AVDCRST_MAG08</strain>
    </source>
</reference>
<evidence type="ECO:0000313" key="2">
    <source>
        <dbReference type="EMBL" id="CAA9290548.1"/>
    </source>
</evidence>
<organism evidence="2">
    <name type="scientific">uncultured Acetobacteraceae bacterium</name>
    <dbReference type="NCBI Taxonomy" id="169975"/>
    <lineage>
        <taxon>Bacteria</taxon>
        <taxon>Pseudomonadati</taxon>
        <taxon>Pseudomonadota</taxon>
        <taxon>Alphaproteobacteria</taxon>
        <taxon>Acetobacterales</taxon>
        <taxon>Acetobacteraceae</taxon>
        <taxon>environmental samples</taxon>
    </lineage>
</organism>
<dbReference type="AlphaFoldDB" id="A0A6J4JXU5"/>
<dbReference type="EMBL" id="CADCTG010000371">
    <property type="protein sequence ID" value="CAA9290548.1"/>
    <property type="molecule type" value="Genomic_DNA"/>
</dbReference>
<feature type="non-terminal residue" evidence="2">
    <location>
        <position position="116"/>
    </location>
</feature>
<sequence>PVARASGRGRRVGARRGGDRQPRRPRLLGRRLAAGPRPRRAARCHRPAGPPLGCRRESRVRPAPRAMVAAGRARAALRRLDRQRDGPPLGLGRSPLPARRSGRSARGGPSARRRCL</sequence>